<proteinExistence type="inferred from homology"/>
<name>A0A1E2V7L7_9GAMM</name>
<dbReference type="Gene3D" id="2.40.128.260">
    <property type="entry name" value="Type IV secretion system, VirB10/TraB/TrbI"/>
    <property type="match status" value="1"/>
</dbReference>
<organism evidence="6 7">
    <name type="scientific">Terasakiispira papahanaumokuakeensis</name>
    <dbReference type="NCBI Taxonomy" id="197479"/>
    <lineage>
        <taxon>Bacteria</taxon>
        <taxon>Pseudomonadati</taxon>
        <taxon>Pseudomonadota</taxon>
        <taxon>Gammaproteobacteria</taxon>
        <taxon>Oceanospirillales</taxon>
        <taxon>Terasakiispira</taxon>
    </lineage>
</organism>
<dbReference type="Pfam" id="PF03743">
    <property type="entry name" value="TrbI"/>
    <property type="match status" value="1"/>
</dbReference>
<dbReference type="CDD" id="cd16429">
    <property type="entry name" value="VirB10"/>
    <property type="match status" value="1"/>
</dbReference>
<evidence type="ECO:0000256" key="1">
    <source>
        <dbReference type="ARBA" id="ARBA00004167"/>
    </source>
</evidence>
<comment type="caution">
    <text evidence="6">The sequence shown here is derived from an EMBL/GenBank/DDBJ whole genome shotgun (WGS) entry which is preliminary data.</text>
</comment>
<protein>
    <submittedName>
        <fullName evidence="6">Uncharacterized protein</fullName>
    </submittedName>
</protein>
<keyword evidence="5" id="KW-0472">Membrane</keyword>
<keyword evidence="3" id="KW-0812">Transmembrane</keyword>
<dbReference type="GO" id="GO:0016020">
    <property type="term" value="C:membrane"/>
    <property type="evidence" value="ECO:0007669"/>
    <property type="project" value="UniProtKB-SubCell"/>
</dbReference>
<dbReference type="InterPro" id="IPR005498">
    <property type="entry name" value="T4SS_VirB10/TraB/TrbI"/>
</dbReference>
<keyword evidence="7" id="KW-1185">Reference proteome</keyword>
<evidence type="ECO:0000256" key="3">
    <source>
        <dbReference type="ARBA" id="ARBA00022692"/>
    </source>
</evidence>
<reference evidence="6 7" key="1">
    <citation type="submission" date="2016-08" db="EMBL/GenBank/DDBJ databases">
        <authorList>
            <person name="Seilhamer J.J."/>
        </authorList>
    </citation>
    <scope>NUCLEOTIDE SEQUENCE [LARGE SCALE GENOMIC DNA]</scope>
    <source>
        <strain evidence="6 7">PH27A</strain>
    </source>
</reference>
<dbReference type="Proteomes" id="UP000094291">
    <property type="component" value="Unassembled WGS sequence"/>
</dbReference>
<dbReference type="STRING" id="197479.BFW38_05050"/>
<keyword evidence="4" id="KW-1133">Transmembrane helix</keyword>
<dbReference type="EMBL" id="MDTQ01000001">
    <property type="protein sequence ID" value="ODC03008.1"/>
    <property type="molecule type" value="Genomic_DNA"/>
</dbReference>
<comment type="similarity">
    <text evidence="2">Belongs to the TrbI/VirB10 family.</text>
</comment>
<gene>
    <name evidence="6" type="ORF">BFW38_05050</name>
</gene>
<evidence type="ECO:0000256" key="4">
    <source>
        <dbReference type="ARBA" id="ARBA00022989"/>
    </source>
</evidence>
<evidence type="ECO:0000313" key="7">
    <source>
        <dbReference type="Proteomes" id="UP000094291"/>
    </source>
</evidence>
<sequence>MHHKIRQPANAHLAVSGDGWHSDRRCADYGHQVRPAGRRDRYGDGADLCTATGKLLLIPQGSRILGKYNSQVSYSQSRVQEVWNRITLPDTSTLTLDNLIGTDLAGYAGLEDDVDWHWDLIFAGAHHREP</sequence>
<evidence type="ECO:0000256" key="2">
    <source>
        <dbReference type="ARBA" id="ARBA00010265"/>
    </source>
</evidence>
<dbReference type="AlphaFoldDB" id="A0A1E2V7L7"/>
<accession>A0A1E2V7L7</accession>
<dbReference type="InterPro" id="IPR042217">
    <property type="entry name" value="T4SS_VirB10/TrbI"/>
</dbReference>
<evidence type="ECO:0000313" key="6">
    <source>
        <dbReference type="EMBL" id="ODC03008.1"/>
    </source>
</evidence>
<evidence type="ECO:0000256" key="5">
    <source>
        <dbReference type="ARBA" id="ARBA00023136"/>
    </source>
</evidence>
<comment type="subcellular location">
    <subcellularLocation>
        <location evidence="1">Membrane</location>
        <topology evidence="1">Single-pass membrane protein</topology>
    </subcellularLocation>
</comment>